<gene>
    <name evidence="8" type="ORF">EDC37_104164</name>
</gene>
<feature type="domain" description="AAA+ ATPase" evidence="6">
    <location>
        <begin position="130"/>
        <end position="354"/>
    </location>
</feature>
<dbReference type="PANTHER" id="PTHR48102:SF7">
    <property type="entry name" value="ATP-DEPENDENT CLP PROTEASE ATP-BINDING SUBUNIT CLPX-LIKE, MITOCHONDRIAL"/>
    <property type="match status" value="1"/>
</dbReference>
<keyword evidence="2" id="KW-0862">Zinc</keyword>
<dbReference type="InterPro" id="IPR050052">
    <property type="entry name" value="ATP-dep_Clp_protease_ClpX"/>
</dbReference>
<keyword evidence="1" id="KW-0547">Nucleotide-binding</keyword>
<dbReference type="InterPro" id="IPR003593">
    <property type="entry name" value="AAA+_ATPase"/>
</dbReference>
<keyword evidence="3 8" id="KW-0067">ATP-binding</keyword>
<evidence type="ECO:0000256" key="3">
    <source>
        <dbReference type="ARBA" id="ARBA00022840"/>
    </source>
</evidence>
<evidence type="ECO:0000313" key="9">
    <source>
        <dbReference type="Proteomes" id="UP000295188"/>
    </source>
</evidence>
<dbReference type="InterPro" id="IPR027417">
    <property type="entry name" value="P-loop_NTPase"/>
</dbReference>
<dbReference type="NCBIfam" id="TIGR00382">
    <property type="entry name" value="clpX"/>
    <property type="match status" value="1"/>
</dbReference>
<dbReference type="InterPro" id="IPR004487">
    <property type="entry name" value="Clp_protease_ATP-bd_su_ClpX"/>
</dbReference>
<dbReference type="Gene3D" id="3.40.50.300">
    <property type="entry name" value="P-loop containing nucleotide triphosphate hydrolases"/>
    <property type="match status" value="1"/>
</dbReference>
<accession>A0A4R3KD43</accession>
<keyword evidence="4" id="KW-0143">Chaperone</keyword>
<keyword evidence="8" id="KW-0378">Hydrolase</keyword>
<dbReference type="FunFam" id="1.10.8.60:FF:000002">
    <property type="entry name" value="ATP-dependent Clp protease ATP-binding subunit ClpX"/>
    <property type="match status" value="1"/>
</dbReference>
<dbReference type="GO" id="GO:0016887">
    <property type="term" value="F:ATP hydrolysis activity"/>
    <property type="evidence" value="ECO:0007669"/>
    <property type="project" value="InterPro"/>
</dbReference>
<comment type="caution">
    <text evidence="8">The sequence shown here is derived from an EMBL/GenBank/DDBJ whole genome shotgun (WGS) entry which is preliminary data.</text>
</comment>
<reference evidence="8 9" key="1">
    <citation type="submission" date="2019-03" db="EMBL/GenBank/DDBJ databases">
        <title>Genomic Encyclopedia of Type Strains, Phase IV (KMG-IV): sequencing the most valuable type-strain genomes for metagenomic binning, comparative biology and taxonomic classification.</title>
        <authorList>
            <person name="Goeker M."/>
        </authorList>
    </citation>
    <scope>NUCLEOTIDE SEQUENCE [LARGE SCALE GENOMIC DNA]</scope>
    <source>
        <strain evidence="8 9">DSM 20467</strain>
    </source>
</reference>
<dbReference type="Gene3D" id="1.10.8.60">
    <property type="match status" value="1"/>
</dbReference>
<evidence type="ECO:0000256" key="5">
    <source>
        <dbReference type="SAM" id="MobiDB-lite"/>
    </source>
</evidence>
<dbReference type="NCBIfam" id="NF003745">
    <property type="entry name" value="PRK05342.1"/>
    <property type="match status" value="1"/>
</dbReference>
<evidence type="ECO:0000256" key="1">
    <source>
        <dbReference type="ARBA" id="ARBA00022741"/>
    </source>
</evidence>
<dbReference type="GO" id="GO:0051082">
    <property type="term" value="F:unfolded protein binding"/>
    <property type="evidence" value="ECO:0007669"/>
    <property type="project" value="InterPro"/>
</dbReference>
<keyword evidence="9" id="KW-1185">Reference proteome</keyword>
<evidence type="ECO:0000259" key="7">
    <source>
        <dbReference type="SMART" id="SM01086"/>
    </source>
</evidence>
<dbReference type="Pfam" id="PF07724">
    <property type="entry name" value="AAA_2"/>
    <property type="match status" value="1"/>
</dbReference>
<sequence length="466" mass="52250">MWQIKKEGIVMAQNDLHHICSFCKRDIRITSQYDLPIFDPQTGFAICKDCVKEIYQLISDNEEENAEVIRRKFINDLDGVLDKNKPHIIKKYLDEYIINQDHAKKILAVAVYNHYKRMKCMNKGDNVEIEKSNVIMMGPSGCGKTAMLSHLAELLDIPFAVTDASSLTEAGFVGADVEVAVRNLYYAAGKDVEKTEHGIIYLDEFDKIARKSGENNSITADPGHEGVQQALLKMLEGSTVEFTARGQRKHPEAPTTKVDTTNILFIVGGAFVGIEKLIEKRLKKDDSAIGFGAKVKNKNKETKYDELIRKVTPEDLMKFGIIPEIIGRLPIICTLETLDEDALLRILTEPKNAPVKQYEKLMAVDNVELEFTEDALRAVARKAIARKTGARSLKGILEEAMLDLMYELPKSKLHRKVTITAECIEKNEPPKIEILKDNGINKSKTAGKKTVSKKTVNNKAENNFAG</sequence>
<dbReference type="GO" id="GO:0140662">
    <property type="term" value="F:ATP-dependent protein folding chaperone"/>
    <property type="evidence" value="ECO:0007669"/>
    <property type="project" value="InterPro"/>
</dbReference>
<dbReference type="Proteomes" id="UP000295188">
    <property type="component" value="Unassembled WGS sequence"/>
</dbReference>
<protein>
    <submittedName>
        <fullName evidence="8">ATP-dependent Clp protease ATP-binding subunit ClpX</fullName>
    </submittedName>
</protein>
<dbReference type="SMART" id="SM00382">
    <property type="entry name" value="AAA"/>
    <property type="match status" value="1"/>
</dbReference>
<dbReference type="EMBL" id="SMAA01000004">
    <property type="protein sequence ID" value="TCS80561.1"/>
    <property type="molecule type" value="Genomic_DNA"/>
</dbReference>
<dbReference type="InterPro" id="IPR003959">
    <property type="entry name" value="ATPase_AAA_core"/>
</dbReference>
<dbReference type="GO" id="GO:0051603">
    <property type="term" value="P:proteolysis involved in protein catabolic process"/>
    <property type="evidence" value="ECO:0007669"/>
    <property type="project" value="TreeGrafter"/>
</dbReference>
<dbReference type="GO" id="GO:0005524">
    <property type="term" value="F:ATP binding"/>
    <property type="evidence" value="ECO:0007669"/>
    <property type="project" value="UniProtKB-KW"/>
</dbReference>
<evidence type="ECO:0000256" key="2">
    <source>
        <dbReference type="ARBA" id="ARBA00022833"/>
    </source>
</evidence>
<dbReference type="InterPro" id="IPR019489">
    <property type="entry name" value="Clp_ATPase_C"/>
</dbReference>
<feature type="domain" description="Clp ATPase C-terminal" evidence="7">
    <location>
        <begin position="338"/>
        <end position="432"/>
    </location>
</feature>
<evidence type="ECO:0000259" key="6">
    <source>
        <dbReference type="SMART" id="SM00382"/>
    </source>
</evidence>
<dbReference type="GO" id="GO:0051301">
    <property type="term" value="P:cell division"/>
    <property type="evidence" value="ECO:0007669"/>
    <property type="project" value="TreeGrafter"/>
</dbReference>
<proteinExistence type="predicted"/>
<evidence type="ECO:0000313" key="8">
    <source>
        <dbReference type="EMBL" id="TCS80561.1"/>
    </source>
</evidence>
<dbReference type="GO" id="GO:0009376">
    <property type="term" value="C:HslUV protease complex"/>
    <property type="evidence" value="ECO:0007669"/>
    <property type="project" value="TreeGrafter"/>
</dbReference>
<dbReference type="SMART" id="SM01086">
    <property type="entry name" value="ClpB_D2-small"/>
    <property type="match status" value="1"/>
</dbReference>
<dbReference type="SUPFAM" id="SSF52540">
    <property type="entry name" value="P-loop containing nucleoside triphosphate hydrolases"/>
    <property type="match status" value="1"/>
</dbReference>
<dbReference type="PANTHER" id="PTHR48102">
    <property type="entry name" value="ATP-DEPENDENT CLP PROTEASE ATP-BINDING SUBUNIT CLPX-LIKE, MITOCHONDRIAL-RELATED"/>
    <property type="match status" value="1"/>
</dbReference>
<organism evidence="8 9">
    <name type="scientific">Pectinatus cerevisiiphilus</name>
    <dbReference type="NCBI Taxonomy" id="86956"/>
    <lineage>
        <taxon>Bacteria</taxon>
        <taxon>Bacillati</taxon>
        <taxon>Bacillota</taxon>
        <taxon>Negativicutes</taxon>
        <taxon>Selenomonadales</taxon>
        <taxon>Selenomonadaceae</taxon>
        <taxon>Pectinatus</taxon>
    </lineage>
</organism>
<name>A0A4R3KD43_9FIRM</name>
<feature type="region of interest" description="Disordered" evidence="5">
    <location>
        <begin position="435"/>
        <end position="466"/>
    </location>
</feature>
<dbReference type="GO" id="GO:0008233">
    <property type="term" value="F:peptidase activity"/>
    <property type="evidence" value="ECO:0007669"/>
    <property type="project" value="UniProtKB-KW"/>
</dbReference>
<dbReference type="AlphaFoldDB" id="A0A4R3KD43"/>
<evidence type="ECO:0000256" key="4">
    <source>
        <dbReference type="ARBA" id="ARBA00023186"/>
    </source>
</evidence>
<keyword evidence="8" id="KW-0645">Protease</keyword>
<dbReference type="Pfam" id="PF10431">
    <property type="entry name" value="ClpB_D2-small"/>
    <property type="match status" value="1"/>
</dbReference>